<dbReference type="PANTHER" id="PTHR43515:SF1">
    <property type="entry name" value="THREONINE SYNTHASE-LIKE 1"/>
    <property type="match status" value="1"/>
</dbReference>
<comment type="caution">
    <text evidence="8">The sequence shown here is derived from an EMBL/GenBank/DDBJ whole genome shotgun (WGS) entry which is preliminary data.</text>
</comment>
<evidence type="ECO:0000313" key="8">
    <source>
        <dbReference type="EMBL" id="EFV02474.1"/>
    </source>
</evidence>
<accession>E6MEE9</accession>
<proteinExistence type="inferred from homology"/>
<dbReference type="CDD" id="cd01560">
    <property type="entry name" value="Thr-synth_2"/>
    <property type="match status" value="1"/>
</dbReference>
<organism evidence="8 9">
    <name type="scientific">Pseudoramibacter alactolyticus ATCC 23263</name>
    <dbReference type="NCBI Taxonomy" id="887929"/>
    <lineage>
        <taxon>Bacteria</taxon>
        <taxon>Bacillati</taxon>
        <taxon>Bacillota</taxon>
        <taxon>Clostridia</taxon>
        <taxon>Eubacteriales</taxon>
        <taxon>Eubacteriaceae</taxon>
        <taxon>Pseudoramibacter</taxon>
    </lineage>
</organism>
<dbReference type="GO" id="GO:0004795">
    <property type="term" value="F:threonine synthase activity"/>
    <property type="evidence" value="ECO:0007669"/>
    <property type="project" value="UniProtKB-UniRule"/>
</dbReference>
<dbReference type="Pfam" id="PF00291">
    <property type="entry name" value="PALP"/>
    <property type="match status" value="1"/>
</dbReference>
<name>E6MEE9_9FIRM</name>
<dbReference type="InterPro" id="IPR001926">
    <property type="entry name" value="TrpB-like_PALP"/>
</dbReference>
<evidence type="ECO:0000259" key="6">
    <source>
        <dbReference type="Pfam" id="PF00291"/>
    </source>
</evidence>
<dbReference type="Proteomes" id="UP000004754">
    <property type="component" value="Unassembled WGS sequence"/>
</dbReference>
<evidence type="ECO:0000256" key="3">
    <source>
        <dbReference type="ARBA" id="ARBA00022898"/>
    </source>
</evidence>
<dbReference type="eggNOG" id="COG0498">
    <property type="taxonomic scope" value="Bacteria"/>
</dbReference>
<dbReference type="AlphaFoldDB" id="E6MEE9"/>
<keyword evidence="9" id="KW-1185">Reference proteome</keyword>
<keyword evidence="8" id="KW-0456">Lyase</keyword>
<evidence type="ECO:0000256" key="1">
    <source>
        <dbReference type="ARBA" id="ARBA00001933"/>
    </source>
</evidence>
<dbReference type="InterPro" id="IPR037158">
    <property type="entry name" value="Thr_synth_N_sf"/>
</dbReference>
<keyword evidence="3 5" id="KW-0663">Pyridoxal phosphate</keyword>
<evidence type="ECO:0000256" key="5">
    <source>
        <dbReference type="PIRSR" id="PIRSR604450-51"/>
    </source>
</evidence>
<dbReference type="STRING" id="887929.HMP0721_0382"/>
<sequence>MNQKYISTRGGQQNISASQAIISGLAADGGLFVPSFIHEKSIDLSAITDMNYSDLACEIFNLFLDDFSEDQIRHCVTQAYETGLFEGNAPVAVHRAADRYFLELYHGPTCAFKDMALTILPHFMTTAMRIQNINREVVILTATSGDTGKAALSGFADVPDIDIIVYYPKDGVSTIQEKQMLTQTGQNTCVVGVDGNFDDTQNGVKRIFSDTAFNRDLQAKGFQLTSANSINIGRLLPQVIYYFYSYGELIKRGAIALGDAVNFVVPTGNFGDILAGYYASLIGLPVGRLICASNANRVLTDFFKTGDYNRNRPFYKTMSPSMDILISSNLERLLYDLSDDTDFVAGQMQALSMNGIYTIPQAIRDKIDARFWGGCADEKATASAIKAMFRDHGYLMDPHTAVASRVYDNYRLTTGDTTPAVVLSTASPYKFAHHVYESIFGRIPADMNDFAVLDALADQTGVPIPAPLAGLESRPNQHDHVCTKSDMSDALSAFLSRLSENAQ</sequence>
<dbReference type="InterPro" id="IPR004450">
    <property type="entry name" value="Thr_synthase-like"/>
</dbReference>
<evidence type="ECO:0000256" key="4">
    <source>
        <dbReference type="NCBIfam" id="TIGR00260"/>
    </source>
</evidence>
<feature type="domain" description="Tryptophan synthase beta chain-like PALP" evidence="6">
    <location>
        <begin position="103"/>
        <end position="413"/>
    </location>
</feature>
<evidence type="ECO:0000259" key="7">
    <source>
        <dbReference type="Pfam" id="PF14821"/>
    </source>
</evidence>
<dbReference type="Gene3D" id="3.40.50.1100">
    <property type="match status" value="2"/>
</dbReference>
<comment type="similarity">
    <text evidence="2">Belongs to the threonine synthase family.</text>
</comment>
<feature type="domain" description="Threonine synthase N-terminal" evidence="7">
    <location>
        <begin position="4"/>
        <end position="80"/>
    </location>
</feature>
<feature type="modified residue" description="N6-(pyridoxal phosphate)lysine" evidence="5">
    <location>
        <position position="113"/>
    </location>
</feature>
<comment type="cofactor">
    <cofactor evidence="1 5">
        <name>pyridoxal 5'-phosphate</name>
        <dbReference type="ChEBI" id="CHEBI:597326"/>
    </cofactor>
</comment>
<dbReference type="Gene3D" id="3.90.1380.10">
    <property type="entry name" value="Threonine synthase, N-terminal domain"/>
    <property type="match status" value="1"/>
</dbReference>
<dbReference type="SUPFAM" id="SSF53686">
    <property type="entry name" value="Tryptophan synthase beta subunit-like PLP-dependent enzymes"/>
    <property type="match status" value="1"/>
</dbReference>
<dbReference type="GO" id="GO:0005737">
    <property type="term" value="C:cytoplasm"/>
    <property type="evidence" value="ECO:0007669"/>
    <property type="project" value="TreeGrafter"/>
</dbReference>
<dbReference type="EMBL" id="AEQN01000007">
    <property type="protein sequence ID" value="EFV02474.1"/>
    <property type="molecule type" value="Genomic_DNA"/>
</dbReference>
<evidence type="ECO:0000256" key="2">
    <source>
        <dbReference type="ARBA" id="ARBA00005517"/>
    </source>
</evidence>
<dbReference type="Pfam" id="PF14821">
    <property type="entry name" value="Thr_synth_N"/>
    <property type="match status" value="1"/>
</dbReference>
<protein>
    <recommendedName>
        <fullName evidence="4">Threonine synthase</fullName>
        <ecNumber evidence="4">4.2.3.1</ecNumber>
    </recommendedName>
</protein>
<dbReference type="InterPro" id="IPR029144">
    <property type="entry name" value="Thr_synth_N"/>
</dbReference>
<dbReference type="OrthoDB" id="9763107at2"/>
<dbReference type="NCBIfam" id="TIGR00260">
    <property type="entry name" value="thrC"/>
    <property type="match status" value="1"/>
</dbReference>
<dbReference type="GO" id="GO:0009088">
    <property type="term" value="P:threonine biosynthetic process"/>
    <property type="evidence" value="ECO:0007669"/>
    <property type="project" value="UniProtKB-UniRule"/>
</dbReference>
<reference evidence="8 9" key="1">
    <citation type="submission" date="2010-12" db="EMBL/GenBank/DDBJ databases">
        <authorList>
            <person name="Muzny D."/>
            <person name="Qin X."/>
            <person name="Deng J."/>
            <person name="Jiang H."/>
            <person name="Liu Y."/>
            <person name="Qu J."/>
            <person name="Song X.-Z."/>
            <person name="Zhang L."/>
            <person name="Thornton R."/>
            <person name="Coyle M."/>
            <person name="Francisco L."/>
            <person name="Jackson L."/>
            <person name="Javaid M."/>
            <person name="Korchina V."/>
            <person name="Kovar C."/>
            <person name="Mata R."/>
            <person name="Mathew T."/>
            <person name="Ngo R."/>
            <person name="Nguyen L."/>
            <person name="Nguyen N."/>
            <person name="Okwuonu G."/>
            <person name="Ongeri F."/>
            <person name="Pham C."/>
            <person name="Simmons D."/>
            <person name="Wilczek-Boney K."/>
            <person name="Hale W."/>
            <person name="Jakkamsetti A."/>
            <person name="Pham P."/>
            <person name="Ruth R."/>
            <person name="San Lucas F."/>
            <person name="Warren J."/>
            <person name="Zhang J."/>
            <person name="Zhao Z."/>
            <person name="Zhou C."/>
            <person name="Zhu D."/>
            <person name="Lee S."/>
            <person name="Bess C."/>
            <person name="Blankenburg K."/>
            <person name="Forbes L."/>
            <person name="Fu Q."/>
            <person name="Gubbala S."/>
            <person name="Hirani K."/>
            <person name="Jayaseelan J.C."/>
            <person name="Lara F."/>
            <person name="Munidasa M."/>
            <person name="Palculict T."/>
            <person name="Patil S."/>
            <person name="Pu L.-L."/>
            <person name="Saada N."/>
            <person name="Tang L."/>
            <person name="Weissenberger G."/>
            <person name="Zhu Y."/>
            <person name="Hemphill L."/>
            <person name="Shang Y."/>
            <person name="Youmans B."/>
            <person name="Ayvaz T."/>
            <person name="Ross M."/>
            <person name="Santibanez J."/>
            <person name="Aqrawi P."/>
            <person name="Gross S."/>
            <person name="Joshi V."/>
            <person name="Fowler G."/>
            <person name="Nazareth L."/>
            <person name="Reid J."/>
            <person name="Worley K."/>
            <person name="Petrosino J."/>
            <person name="Highlander S."/>
            <person name="Gibbs R."/>
        </authorList>
    </citation>
    <scope>NUCLEOTIDE SEQUENCE [LARGE SCALE GENOMIC DNA]</scope>
    <source>
        <strain evidence="8 9">ATCC 23263</strain>
    </source>
</reference>
<dbReference type="HOGENOM" id="CLU_015170_3_1_9"/>
<dbReference type="InterPro" id="IPR036052">
    <property type="entry name" value="TrpB-like_PALP_sf"/>
</dbReference>
<dbReference type="RefSeq" id="WP_006597801.1">
    <property type="nucleotide sequence ID" value="NZ_GL622359.1"/>
</dbReference>
<dbReference type="EC" id="4.2.3.1" evidence="4"/>
<dbReference type="PANTHER" id="PTHR43515">
    <property type="entry name" value="THREONINE SYNTHASE-LIKE 1"/>
    <property type="match status" value="1"/>
</dbReference>
<gene>
    <name evidence="8" type="primary">thrC</name>
    <name evidence="8" type="ORF">HMP0721_0382</name>
</gene>
<evidence type="ECO:0000313" key="9">
    <source>
        <dbReference type="Proteomes" id="UP000004754"/>
    </source>
</evidence>